<evidence type="ECO:0000256" key="2">
    <source>
        <dbReference type="ARBA" id="ARBA00022448"/>
    </source>
</evidence>
<dbReference type="PANTHER" id="PTHR32024">
    <property type="entry name" value="TRK SYSTEM POTASSIUM UPTAKE PROTEIN TRKG-RELATED"/>
    <property type="match status" value="1"/>
</dbReference>
<feature type="transmembrane region" description="Helical" evidence="12">
    <location>
        <begin position="64"/>
        <end position="84"/>
    </location>
</feature>
<comment type="similarity">
    <text evidence="10">Belongs to the TrkH potassium transport family.</text>
</comment>
<keyword evidence="3 10" id="KW-1003">Cell membrane</keyword>
<evidence type="ECO:0000256" key="6">
    <source>
        <dbReference type="ARBA" id="ARBA00022958"/>
    </source>
</evidence>
<evidence type="ECO:0000256" key="5">
    <source>
        <dbReference type="ARBA" id="ARBA00022692"/>
    </source>
</evidence>
<comment type="function">
    <text evidence="10">Low-affinity potassium transport system. Interacts with Trk system potassium uptake protein TrkA.</text>
</comment>
<feature type="transmembrane region" description="Helical" evidence="12">
    <location>
        <begin position="31"/>
        <end position="52"/>
    </location>
</feature>
<feature type="transmembrane region" description="Helical" evidence="12">
    <location>
        <begin position="174"/>
        <end position="194"/>
    </location>
</feature>
<sequence>MFINGLLLMVLAFGMFPPLLADLIAHNPDWQVFAASAVVTMFFGSLLTLSQYGRDLQLNIKQAFMLTTSGWLLLAFFAALPLRFSALNIDFADAFFESMSGLTTTGSTVLTGLDTMPPGILLWRSILQWMGGIGIIVMAIAILPFLRSGGMQLFRTESSDTSERVIPRIKRMTATLLVTYALLTTACGLALWYAGMSPLDAAMHAMTTLSTGGFSSHDSSIGYFHSALIENIILVFMISGSIPFVAYFKFAHGDKMAFRRDPQIRGLLGILLTMTLMLSAWLVFKDNFSIFQALRMSAFNIVSVISTTGFVSTDYALWGALPVGAFFLMTFIGGCTGSTSGGIKILRFQVLRQVFSGYVWRLIYPHGVRTTQFGDTTISADVALGVLVFTLSFLVITGLIGLLLTSLGLDLVTAMSGAATAVANVGPGLGTIIGPSGTFASLPDAAKWVLALSMLLGRLEFFTVLVLLTPGYWRH</sequence>
<keyword evidence="7 12" id="KW-1133">Transmembrane helix</keyword>
<feature type="transmembrane region" description="Helical" evidence="12">
    <location>
        <begin position="264"/>
        <end position="284"/>
    </location>
</feature>
<keyword evidence="4 10" id="KW-0633">Potassium transport</keyword>
<keyword evidence="10" id="KW-0997">Cell inner membrane</keyword>
<dbReference type="OrthoDB" id="9810952at2"/>
<dbReference type="Pfam" id="PF02386">
    <property type="entry name" value="TrkH"/>
    <property type="match status" value="1"/>
</dbReference>
<protein>
    <recommendedName>
        <fullName evidence="10">Trk system potassium uptake protein</fullName>
    </recommendedName>
</protein>
<dbReference type="EMBL" id="MCGG01000008">
    <property type="protein sequence ID" value="OEJ69294.1"/>
    <property type="molecule type" value="Genomic_DNA"/>
</dbReference>
<feature type="transmembrane region" description="Helical" evidence="12">
    <location>
        <begin position="383"/>
        <end position="404"/>
    </location>
</feature>
<comment type="caution">
    <text evidence="13">The sequence shown here is derived from an EMBL/GenBank/DDBJ whole genome shotgun (WGS) entry which is preliminary data.</text>
</comment>
<keyword evidence="8 10" id="KW-0406">Ion transport</keyword>
<dbReference type="Proteomes" id="UP000095347">
    <property type="component" value="Unassembled WGS sequence"/>
</dbReference>
<evidence type="ECO:0000256" key="1">
    <source>
        <dbReference type="ARBA" id="ARBA00004651"/>
    </source>
</evidence>
<evidence type="ECO:0000256" key="7">
    <source>
        <dbReference type="ARBA" id="ARBA00022989"/>
    </source>
</evidence>
<dbReference type="AlphaFoldDB" id="A0A1E5QBG9"/>
<keyword evidence="9 10" id="KW-0472">Membrane</keyword>
<evidence type="ECO:0000256" key="4">
    <source>
        <dbReference type="ARBA" id="ARBA00022538"/>
    </source>
</evidence>
<accession>A0A1E5QBG9</accession>
<dbReference type="InterPro" id="IPR003445">
    <property type="entry name" value="Cat_transpt"/>
</dbReference>
<keyword evidence="6 10" id="KW-0630">Potassium</keyword>
<feature type="transmembrane region" description="Helical" evidence="12">
    <location>
        <begin position="411"/>
        <end position="433"/>
    </location>
</feature>
<feature type="binding site" evidence="11">
    <location>
        <position position="105"/>
    </location>
    <ligand>
        <name>K(+)</name>
        <dbReference type="ChEBI" id="CHEBI:29103"/>
    </ligand>
</feature>
<keyword evidence="14" id="KW-1185">Reference proteome</keyword>
<comment type="subcellular location">
    <subcellularLocation>
        <location evidence="10">Cell inner membrane</location>
        <topology evidence="10">Multi-pass membrane protein</topology>
    </subcellularLocation>
    <subcellularLocation>
        <location evidence="1">Cell membrane</location>
        <topology evidence="1">Multi-pass membrane protein</topology>
    </subcellularLocation>
</comment>
<feature type="transmembrane region" description="Helical" evidence="12">
    <location>
        <begin position="315"/>
        <end position="333"/>
    </location>
</feature>
<feature type="transmembrane region" description="Helical" evidence="12">
    <location>
        <begin position="126"/>
        <end position="146"/>
    </location>
</feature>
<dbReference type="GO" id="GO:0015379">
    <property type="term" value="F:potassium:chloride symporter activity"/>
    <property type="evidence" value="ECO:0007669"/>
    <property type="project" value="InterPro"/>
</dbReference>
<evidence type="ECO:0000256" key="9">
    <source>
        <dbReference type="ARBA" id="ARBA00023136"/>
    </source>
</evidence>
<feature type="binding site" evidence="11">
    <location>
        <position position="308"/>
    </location>
    <ligand>
        <name>K(+)</name>
        <dbReference type="ChEBI" id="CHEBI:29103"/>
    </ligand>
</feature>
<keyword evidence="2 10" id="KW-0813">Transport</keyword>
<feature type="binding site" evidence="11">
    <location>
        <position position="104"/>
    </location>
    <ligand>
        <name>K(+)</name>
        <dbReference type="ChEBI" id="CHEBI:29103"/>
    </ligand>
</feature>
<evidence type="ECO:0000313" key="14">
    <source>
        <dbReference type="Proteomes" id="UP000095347"/>
    </source>
</evidence>
<gene>
    <name evidence="13" type="ORF">BEN30_04235</name>
</gene>
<dbReference type="GO" id="GO:0005886">
    <property type="term" value="C:plasma membrane"/>
    <property type="evidence" value="ECO:0007669"/>
    <property type="project" value="UniProtKB-SubCell"/>
</dbReference>
<feature type="binding site" evidence="11">
    <location>
        <position position="307"/>
    </location>
    <ligand>
        <name>K(+)</name>
        <dbReference type="ChEBI" id="CHEBI:29103"/>
    </ligand>
</feature>
<evidence type="ECO:0000256" key="12">
    <source>
        <dbReference type="SAM" id="Phobius"/>
    </source>
</evidence>
<proteinExistence type="inferred from homology"/>
<reference evidence="14" key="1">
    <citation type="submission" date="2016-07" db="EMBL/GenBank/DDBJ databases">
        <authorList>
            <person name="Florea S."/>
            <person name="Webb J.S."/>
            <person name="Jaromczyk J."/>
            <person name="Schardl C.L."/>
        </authorList>
    </citation>
    <scope>NUCLEOTIDE SEQUENCE [LARGE SCALE GENOMIC DNA]</scope>
    <source>
        <strain evidence="14">MV-1</strain>
    </source>
</reference>
<feature type="binding site" evidence="11">
    <location>
        <position position="212"/>
    </location>
    <ligand>
        <name>K(+)</name>
        <dbReference type="ChEBI" id="CHEBI:29103"/>
    </ligand>
</feature>
<keyword evidence="11" id="KW-0479">Metal-binding</keyword>
<dbReference type="PIRSF" id="PIRSF006247">
    <property type="entry name" value="TrkH"/>
    <property type="match status" value="1"/>
</dbReference>
<evidence type="ECO:0000256" key="8">
    <source>
        <dbReference type="ARBA" id="ARBA00023065"/>
    </source>
</evidence>
<name>A0A1E5QBG9_9PROT</name>
<keyword evidence="5 12" id="KW-0812">Transmembrane</keyword>
<dbReference type="InterPro" id="IPR004772">
    <property type="entry name" value="TrkH"/>
</dbReference>
<organism evidence="13 14">
    <name type="scientific">Magnetovibrio blakemorei</name>
    <dbReference type="NCBI Taxonomy" id="28181"/>
    <lineage>
        <taxon>Bacteria</taxon>
        <taxon>Pseudomonadati</taxon>
        <taxon>Pseudomonadota</taxon>
        <taxon>Alphaproteobacteria</taxon>
        <taxon>Rhodospirillales</taxon>
        <taxon>Magnetovibrionaceae</taxon>
        <taxon>Magnetovibrio</taxon>
    </lineage>
</organism>
<evidence type="ECO:0000256" key="11">
    <source>
        <dbReference type="PIRSR" id="PIRSR006247-1"/>
    </source>
</evidence>
<evidence type="ECO:0000313" key="13">
    <source>
        <dbReference type="EMBL" id="OEJ69294.1"/>
    </source>
</evidence>
<feature type="binding site" evidence="11">
    <location>
        <position position="424"/>
    </location>
    <ligand>
        <name>K(+)</name>
        <dbReference type="ChEBI" id="CHEBI:29103"/>
    </ligand>
</feature>
<evidence type="ECO:0000256" key="3">
    <source>
        <dbReference type="ARBA" id="ARBA00022475"/>
    </source>
</evidence>
<feature type="transmembrane region" description="Helical" evidence="12">
    <location>
        <begin position="445"/>
        <end position="468"/>
    </location>
</feature>
<evidence type="ECO:0000256" key="10">
    <source>
        <dbReference type="PIRNR" id="PIRNR006247"/>
    </source>
</evidence>
<feature type="transmembrane region" description="Helical" evidence="12">
    <location>
        <begin position="232"/>
        <end position="252"/>
    </location>
</feature>
<dbReference type="STRING" id="28181.BEN30_04235"/>
<feature type="binding site" evidence="11">
    <location>
        <position position="425"/>
    </location>
    <ligand>
        <name>K(+)</name>
        <dbReference type="ChEBI" id="CHEBI:29103"/>
    </ligand>
</feature>
<dbReference type="PANTHER" id="PTHR32024:SF3">
    <property type="entry name" value="TRK SYSTEM POTASSIUM UPTAKE PROTEIN"/>
    <property type="match status" value="1"/>
</dbReference>
<dbReference type="GO" id="GO:0046872">
    <property type="term" value="F:metal ion binding"/>
    <property type="evidence" value="ECO:0007669"/>
    <property type="project" value="UniProtKB-KW"/>
</dbReference>